<protein>
    <submittedName>
        <fullName evidence="2">Uncharacterized protein</fullName>
    </submittedName>
</protein>
<name>A0A2U9R975_PICKU</name>
<sequence>MALVCYRKDPVFPPFLFFQLGVLYVQIANPVPSSVLSFFPRVYPTMPLQDPDVDHMADGLANTSLGSGNSNDSDDRSVQSYQPSIESSDLRGTREDDEDNDNDQEYKQDHPRNTRRISIQDATSIIGGSDIKRTLSRSTAQGHQHGKFSDHNGIPKTHSQEESNKASTSPNASVSTSASASANYNDNGNDNDNDFTSAINPDTSHGEEETYSNMKERESTKRVFNFSMLFSSEADTIEPELNLIRRQKFAIQNHLSNLHHQINGRHDTFPHVSKTIRRITKYLPFKSSHSSGSKIIKKAAYPKAPLPPSNVKVYWEDIQNDRCFETHEHIRSKLERQESLSTIEEAKYYRDTDHYDDGKMKALRDSIINNAVPMQLTKSIGHKFSSLTSPTTTNNQVMESNQIPQPQERTQLSLSKSNTINSSILDDNSKLLSSRAMSPAHNNSLLKDSDPEMEIYDQLDGDVLVLGGYRGSILRDSHTHQRAWIPVIKAGLNIRKINLQIGPHEEDELNELNSRQVIENHILDPSDPRYPKVYPDGMLTHIGPVDISKKLIKRLNLNPRVHARDWGYDWRLSPELTARQLHDEIEQIVENQKDGDKKGVILIAHSMGGIVAHGAMVLNPKLVRGIIYAGTPMPCCNVLGPLRFSDSILLNKEILSNEVNFFIRSSFVFLPPSWGGEDEDGKNGGMCLFRDLETGKRIKVDFWDPWNWVEFNLNPLVSSVRLKNDVKHGIIKVNEIKDLQLRQEIDQMLKKIKIDPETELIVQDEISKLSHPTVSWIDSYTYLKRTLSKTKKFLKSFERDPSIKYPPLAQVFSNSVPSIKYSLVNGLESIKRGEYYRFFYGPGDGIVYSGWTFPRDINRHRLSGEDKPYQDGVDPIPDVPNWRAREYGYGEKYAFDLCGRFKGTCGHIGLLADLKLVGQALKAIRDEELKRSQTI</sequence>
<dbReference type="RefSeq" id="XP_029323451.1">
    <property type="nucleotide sequence ID" value="XM_029467591.1"/>
</dbReference>
<feature type="compositionally biased region" description="Basic and acidic residues" evidence="1">
    <location>
        <begin position="204"/>
        <end position="216"/>
    </location>
</feature>
<dbReference type="SUPFAM" id="SSF53474">
    <property type="entry name" value="alpha/beta-Hydrolases"/>
    <property type="match status" value="1"/>
</dbReference>
<accession>A0A2U9R975</accession>
<gene>
    <name evidence="2" type="ORF">C5L36_0E00440</name>
</gene>
<dbReference type="PANTHER" id="PTHR11440">
    <property type="entry name" value="LECITHIN-CHOLESTEROL ACYLTRANSFERASE-RELATED"/>
    <property type="match status" value="1"/>
</dbReference>
<feature type="compositionally biased region" description="Low complexity" evidence="1">
    <location>
        <begin position="166"/>
        <end position="197"/>
    </location>
</feature>
<evidence type="ECO:0000256" key="1">
    <source>
        <dbReference type="SAM" id="MobiDB-lite"/>
    </source>
</evidence>
<dbReference type="GeneID" id="40385834"/>
<dbReference type="AlphaFoldDB" id="A0A2U9R975"/>
<feature type="compositionally biased region" description="Polar residues" evidence="1">
    <location>
        <begin position="78"/>
        <end position="87"/>
    </location>
</feature>
<feature type="region of interest" description="Disordered" evidence="1">
    <location>
        <begin position="385"/>
        <end position="410"/>
    </location>
</feature>
<keyword evidence="3" id="KW-1185">Reference proteome</keyword>
<dbReference type="Gene3D" id="3.40.50.1820">
    <property type="entry name" value="alpha/beta hydrolase"/>
    <property type="match status" value="1"/>
</dbReference>
<proteinExistence type="predicted"/>
<dbReference type="InterPro" id="IPR029058">
    <property type="entry name" value="AB_hydrolase_fold"/>
</dbReference>
<organism evidence="2 3">
    <name type="scientific">Pichia kudriavzevii</name>
    <name type="common">Yeast</name>
    <name type="synonym">Issatchenkia orientalis</name>
    <dbReference type="NCBI Taxonomy" id="4909"/>
    <lineage>
        <taxon>Eukaryota</taxon>
        <taxon>Fungi</taxon>
        <taxon>Dikarya</taxon>
        <taxon>Ascomycota</taxon>
        <taxon>Saccharomycotina</taxon>
        <taxon>Pichiomycetes</taxon>
        <taxon>Pichiales</taxon>
        <taxon>Pichiaceae</taxon>
        <taxon>Pichia</taxon>
    </lineage>
</organism>
<feature type="region of interest" description="Disordered" evidence="1">
    <location>
        <begin position="53"/>
        <end position="216"/>
    </location>
</feature>
<dbReference type="KEGG" id="pkz:C5L36_0E00440"/>
<reference evidence="2 3" key="1">
    <citation type="submission" date="2018-06" db="EMBL/GenBank/DDBJ databases">
        <title>Population genomics shows no distinction between pathogenic Candida krusei and environmental Pichia kudriavzevii: One species, four names.</title>
        <authorList>
            <person name="Douglass A.P."/>
            <person name="Offei B."/>
            <person name="Braun-Galleani S."/>
            <person name="Coughlan A.Y."/>
            <person name="Martos A."/>
            <person name="Ortiz-Merino R.A."/>
            <person name="Byrne K.P."/>
            <person name="Wolfe K.H."/>
        </authorList>
    </citation>
    <scope>NUCLEOTIDE SEQUENCE [LARGE SCALE GENOMIC DNA]</scope>
    <source>
        <strain evidence="2 3">CBS573</strain>
    </source>
</reference>
<dbReference type="Pfam" id="PF02450">
    <property type="entry name" value="LCAT"/>
    <property type="match status" value="1"/>
</dbReference>
<dbReference type="GO" id="GO:0006629">
    <property type="term" value="P:lipid metabolic process"/>
    <property type="evidence" value="ECO:0007669"/>
    <property type="project" value="InterPro"/>
</dbReference>
<dbReference type="OrthoDB" id="10250441at2759"/>
<dbReference type="VEuPathDB" id="FungiDB:C5L36_0E00440"/>
<evidence type="ECO:0000313" key="3">
    <source>
        <dbReference type="Proteomes" id="UP000249293"/>
    </source>
</evidence>
<evidence type="ECO:0000313" key="2">
    <source>
        <dbReference type="EMBL" id="AWU77975.1"/>
    </source>
</evidence>
<dbReference type="InterPro" id="IPR003386">
    <property type="entry name" value="LACT/PDAT_acylTrfase"/>
</dbReference>
<dbReference type="EMBL" id="CP028777">
    <property type="protein sequence ID" value="AWU77975.1"/>
    <property type="molecule type" value="Genomic_DNA"/>
</dbReference>
<dbReference type="GO" id="GO:0008374">
    <property type="term" value="F:O-acyltransferase activity"/>
    <property type="evidence" value="ECO:0007669"/>
    <property type="project" value="InterPro"/>
</dbReference>
<dbReference type="Proteomes" id="UP000249293">
    <property type="component" value="Chromosome 5"/>
</dbReference>